<evidence type="ECO:0000313" key="3">
    <source>
        <dbReference type="Proteomes" id="UP001056730"/>
    </source>
</evidence>
<evidence type="ECO:0000313" key="2">
    <source>
        <dbReference type="EMBL" id="USJ21254.1"/>
    </source>
</evidence>
<dbReference type="Proteomes" id="UP001056730">
    <property type="component" value="Chromosome"/>
</dbReference>
<keyword evidence="1" id="KW-1133">Transmembrane helix</keyword>
<dbReference type="KEGG" id="lfo:LMK00_04430"/>
<accession>A0A9Q8Y4F0</accession>
<proteinExistence type="predicted"/>
<reference evidence="2" key="1">
    <citation type="journal article" date="2022" name="Front. Microbiol.">
        <title>Feed Insects as a Reservoir of Granadaene-Producing Lactococci.</title>
        <authorList>
            <person name="Neuzil-Bunesova V."/>
            <person name="Ramirez Garcia A."/>
            <person name="Modrackova N."/>
            <person name="Makovska M."/>
            <person name="Sabolova M."/>
            <person name="Sproer C."/>
            <person name="Bunk B."/>
            <person name="Blom J."/>
            <person name="Schwab C."/>
        </authorList>
    </citation>
    <scope>NUCLEOTIDE SEQUENCE</scope>
    <source>
        <strain evidence="2">I4/6O</strain>
    </source>
</reference>
<sequence>MIEEKDPVLQKIEEQEAKIMNEVRLKKKSKTVNVLVVCTSTLLLLGIIVGLARIILSM</sequence>
<feature type="transmembrane region" description="Helical" evidence="1">
    <location>
        <begin position="34"/>
        <end position="56"/>
    </location>
</feature>
<evidence type="ECO:0000256" key="1">
    <source>
        <dbReference type="SAM" id="Phobius"/>
    </source>
</evidence>
<organism evidence="2 3">
    <name type="scientific">Lactococcus formosensis</name>
    <dbReference type="NCBI Taxonomy" id="1281486"/>
    <lineage>
        <taxon>Bacteria</taxon>
        <taxon>Bacillati</taxon>
        <taxon>Bacillota</taxon>
        <taxon>Bacilli</taxon>
        <taxon>Lactobacillales</taxon>
        <taxon>Streptococcaceae</taxon>
        <taxon>Lactococcus</taxon>
    </lineage>
</organism>
<name>A0A9Q8Y4F0_9LACT</name>
<protein>
    <submittedName>
        <fullName evidence="2">Uncharacterized protein</fullName>
    </submittedName>
</protein>
<keyword evidence="1" id="KW-0812">Transmembrane</keyword>
<dbReference type="EMBL" id="CP086395">
    <property type="protein sequence ID" value="USJ21254.1"/>
    <property type="molecule type" value="Genomic_DNA"/>
</dbReference>
<dbReference type="AlphaFoldDB" id="A0A9Q8Y4F0"/>
<dbReference type="RefSeq" id="WP_252175780.1">
    <property type="nucleotide sequence ID" value="NZ_CP086395.1"/>
</dbReference>
<keyword evidence="1" id="KW-0472">Membrane</keyword>
<gene>
    <name evidence="2" type="ORF">LMK00_04430</name>
</gene>